<evidence type="ECO:0000313" key="5">
    <source>
        <dbReference type="Proteomes" id="UP000326396"/>
    </source>
</evidence>
<evidence type="ECO:0008006" key="6">
    <source>
        <dbReference type="Google" id="ProtNLM"/>
    </source>
</evidence>
<keyword evidence="2" id="KW-0472">Membrane</keyword>
<proteinExistence type="predicted"/>
<dbReference type="OrthoDB" id="1082160at2759"/>
<organism evidence="3 5">
    <name type="scientific">Mikania micrantha</name>
    <name type="common">bitter vine</name>
    <dbReference type="NCBI Taxonomy" id="192012"/>
    <lineage>
        <taxon>Eukaryota</taxon>
        <taxon>Viridiplantae</taxon>
        <taxon>Streptophyta</taxon>
        <taxon>Embryophyta</taxon>
        <taxon>Tracheophyta</taxon>
        <taxon>Spermatophyta</taxon>
        <taxon>Magnoliopsida</taxon>
        <taxon>eudicotyledons</taxon>
        <taxon>Gunneridae</taxon>
        <taxon>Pentapetalae</taxon>
        <taxon>asterids</taxon>
        <taxon>campanulids</taxon>
        <taxon>Asterales</taxon>
        <taxon>Asteraceae</taxon>
        <taxon>Asteroideae</taxon>
        <taxon>Heliantheae alliance</taxon>
        <taxon>Eupatorieae</taxon>
        <taxon>Mikania</taxon>
    </lineage>
</organism>
<dbReference type="Proteomes" id="UP000326396">
    <property type="component" value="Linkage Group LG8"/>
</dbReference>
<evidence type="ECO:0000256" key="1">
    <source>
        <dbReference type="SAM" id="MobiDB-lite"/>
    </source>
</evidence>
<gene>
    <name evidence="4" type="ORF">E3N88_39272</name>
    <name evidence="3" type="ORF">E3N88_42778</name>
</gene>
<evidence type="ECO:0000313" key="4">
    <source>
        <dbReference type="EMBL" id="KAD2805895.1"/>
    </source>
</evidence>
<accession>A0A5N6LGR5</accession>
<reference evidence="3 5" key="1">
    <citation type="submission" date="2019-05" db="EMBL/GenBank/DDBJ databases">
        <title>Mikania micrantha, genome provides insights into the molecular mechanism of rapid growth.</title>
        <authorList>
            <person name="Liu B."/>
        </authorList>
    </citation>
    <scope>NUCLEOTIDE SEQUENCE [LARGE SCALE GENOMIC DNA]</scope>
    <source>
        <strain evidence="3">NLD-2019</strain>
        <tissue evidence="3">Leaf</tissue>
    </source>
</reference>
<keyword evidence="2" id="KW-1133">Transmembrane helix</keyword>
<protein>
    <recommendedName>
        <fullName evidence="6">DUF4408 domain-containing protein</fullName>
    </recommendedName>
</protein>
<feature type="transmembrane region" description="Helical" evidence="2">
    <location>
        <begin position="30"/>
        <end position="48"/>
    </location>
</feature>
<feature type="region of interest" description="Disordered" evidence="1">
    <location>
        <begin position="96"/>
        <end position="134"/>
    </location>
</feature>
<feature type="transmembrane region" description="Helical" evidence="2">
    <location>
        <begin position="68"/>
        <end position="88"/>
    </location>
</feature>
<dbReference type="EMBL" id="SZYD01000018">
    <property type="protein sequence ID" value="KAD2805895.1"/>
    <property type="molecule type" value="Genomic_DNA"/>
</dbReference>
<feature type="compositionally biased region" description="Basic and acidic residues" evidence="1">
    <location>
        <begin position="106"/>
        <end position="119"/>
    </location>
</feature>
<keyword evidence="2" id="KW-0812">Transmembrane</keyword>
<evidence type="ECO:0000256" key="2">
    <source>
        <dbReference type="SAM" id="Phobius"/>
    </source>
</evidence>
<dbReference type="PANTHER" id="PTHR33640">
    <property type="entry name" value="TRANSMEMBRANE PROTEIN"/>
    <property type="match status" value="1"/>
</dbReference>
<name>A0A5N6LGR5_9ASTR</name>
<evidence type="ECO:0000313" key="3">
    <source>
        <dbReference type="EMBL" id="KAD1469153.1"/>
    </source>
</evidence>
<dbReference type="AlphaFoldDB" id="A0A5N6LGR5"/>
<dbReference type="EMBL" id="SZYD01000741">
    <property type="protein sequence ID" value="KAD1469153.1"/>
    <property type="molecule type" value="Genomic_DNA"/>
</dbReference>
<comment type="caution">
    <text evidence="3">The sequence shown here is derived from an EMBL/GenBank/DDBJ whole genome shotgun (WGS) entry which is preliminary data.</text>
</comment>
<sequence>MDSYGVIESIQAVKANALARYARFNKISKMFRAIEVFVAVALILWSTFHLSTVFKVSGDYLYACSWYAMNQHVVFLVGNVIVVLCYVLSGHTEVGNGSDCSEVSEDDRNRSLSNHKTEADSNIEPTPPPVEAPPEEIRDQVVGDENAIVKTDMETAIKQAVKQIERFRRTQSAKLQQEISTKSGKELRRSVTERRRSVITAGDGDLKTSVIATVERLSNEEFRLVVEAFISKQQNLLKQQSMYKTI</sequence>
<dbReference type="PANTHER" id="PTHR33640:SF30">
    <property type="entry name" value="DUF4408 DOMAIN-CONTAINING PROTEIN"/>
    <property type="match status" value="1"/>
</dbReference>
<keyword evidence="5" id="KW-1185">Reference proteome</keyword>